<dbReference type="GO" id="GO:0005524">
    <property type="term" value="F:ATP binding"/>
    <property type="evidence" value="ECO:0007669"/>
    <property type="project" value="UniProtKB-UniRule"/>
</dbReference>
<evidence type="ECO:0000256" key="6">
    <source>
        <dbReference type="ARBA" id="ARBA00022741"/>
    </source>
</evidence>
<name>A0A1D7ZXP5_LIMFE</name>
<dbReference type="GO" id="GO:0005829">
    <property type="term" value="C:cytosol"/>
    <property type="evidence" value="ECO:0007669"/>
    <property type="project" value="TreeGrafter"/>
</dbReference>
<evidence type="ECO:0000256" key="9">
    <source>
        <dbReference type="ARBA" id="ARBA00048743"/>
    </source>
</evidence>
<dbReference type="NCBIfam" id="TIGR00041">
    <property type="entry name" value="DTMP_kinase"/>
    <property type="match status" value="1"/>
</dbReference>
<evidence type="ECO:0000256" key="2">
    <source>
        <dbReference type="ARBA" id="ARBA00012980"/>
    </source>
</evidence>
<evidence type="ECO:0000256" key="1">
    <source>
        <dbReference type="ARBA" id="ARBA00009776"/>
    </source>
</evidence>
<keyword evidence="7 11" id="KW-0418">Kinase</keyword>
<evidence type="ECO:0000256" key="3">
    <source>
        <dbReference type="ARBA" id="ARBA00017144"/>
    </source>
</evidence>
<dbReference type="Pfam" id="PF02223">
    <property type="entry name" value="Thymidylate_kin"/>
    <property type="match status" value="1"/>
</dbReference>
<organism evidence="13 14">
    <name type="scientific">Limosilactobacillus fermentum</name>
    <name type="common">Lactobacillus fermentum</name>
    <dbReference type="NCBI Taxonomy" id="1613"/>
    <lineage>
        <taxon>Bacteria</taxon>
        <taxon>Bacillati</taxon>
        <taxon>Bacillota</taxon>
        <taxon>Bacilli</taxon>
        <taxon>Lactobacillales</taxon>
        <taxon>Lactobacillaceae</taxon>
        <taxon>Limosilactobacillus</taxon>
    </lineage>
</organism>
<evidence type="ECO:0000313" key="14">
    <source>
        <dbReference type="Proteomes" id="UP000094714"/>
    </source>
</evidence>
<feature type="binding site" evidence="11">
    <location>
        <begin position="16"/>
        <end position="23"/>
    </location>
    <ligand>
        <name>ATP</name>
        <dbReference type="ChEBI" id="CHEBI:30616"/>
    </ligand>
</feature>
<dbReference type="PROSITE" id="PS01331">
    <property type="entry name" value="THYMIDYLATE_KINASE"/>
    <property type="match status" value="1"/>
</dbReference>
<evidence type="ECO:0000256" key="4">
    <source>
        <dbReference type="ARBA" id="ARBA00022679"/>
    </source>
</evidence>
<comment type="catalytic activity">
    <reaction evidence="9 11">
        <text>dTMP + ATP = dTDP + ADP</text>
        <dbReference type="Rhea" id="RHEA:13517"/>
        <dbReference type="ChEBI" id="CHEBI:30616"/>
        <dbReference type="ChEBI" id="CHEBI:58369"/>
        <dbReference type="ChEBI" id="CHEBI:63528"/>
        <dbReference type="ChEBI" id="CHEBI:456216"/>
        <dbReference type="EC" id="2.7.4.9"/>
    </reaction>
</comment>
<gene>
    <name evidence="11 13" type="primary">tmk</name>
    <name evidence="13" type="ORF">LACFE_CDS1166</name>
</gene>
<evidence type="ECO:0000313" key="13">
    <source>
        <dbReference type="EMBL" id="AOR74620.1"/>
    </source>
</evidence>
<dbReference type="PANTHER" id="PTHR10344:SF4">
    <property type="entry name" value="UMP-CMP KINASE 2, MITOCHONDRIAL"/>
    <property type="match status" value="1"/>
</dbReference>
<dbReference type="HAMAP" id="MF_00165">
    <property type="entry name" value="Thymidylate_kinase"/>
    <property type="match status" value="1"/>
</dbReference>
<dbReference type="Proteomes" id="UP000094714">
    <property type="component" value="Chromosome"/>
</dbReference>
<reference evidence="13 14" key="1">
    <citation type="submission" date="2016-09" db="EMBL/GenBank/DDBJ databases">
        <title>Genome Sequence of the Lactobacillus fermentum strain NCC2970 (CNCM I-5068).</title>
        <authorList>
            <person name="Barretto C."/>
            <person name="Ngom-Bru C."/>
            <person name="Genevaz A."/>
            <person name="Fournier C."/>
            <person name="Moine D."/>
            <person name="Kassam M."/>
            <person name="Iltis A."/>
            <person name="Sagory-Zalkind P."/>
            <person name="Faucherand G."/>
            <person name="Descombes P."/>
            <person name="Duboux S."/>
        </authorList>
    </citation>
    <scope>NUCLEOTIDE SEQUENCE [LARGE SCALE GENOMIC DNA]</scope>
    <source>
        <strain evidence="13 14">NCC2970</strain>
    </source>
</reference>
<dbReference type="InterPro" id="IPR027417">
    <property type="entry name" value="P-loop_NTPase"/>
</dbReference>
<evidence type="ECO:0000256" key="5">
    <source>
        <dbReference type="ARBA" id="ARBA00022727"/>
    </source>
</evidence>
<evidence type="ECO:0000259" key="12">
    <source>
        <dbReference type="Pfam" id="PF02223"/>
    </source>
</evidence>
<dbReference type="GO" id="GO:0004798">
    <property type="term" value="F:dTMP kinase activity"/>
    <property type="evidence" value="ECO:0007669"/>
    <property type="project" value="UniProtKB-UniRule"/>
</dbReference>
<accession>A0A1D7ZXP5</accession>
<dbReference type="InterPro" id="IPR018094">
    <property type="entry name" value="Thymidylate_kinase"/>
</dbReference>
<dbReference type="FunFam" id="3.40.50.300:FF:000225">
    <property type="entry name" value="Thymidylate kinase"/>
    <property type="match status" value="1"/>
</dbReference>
<sequence length="220" mass="24593">MGAHQEMSGRFISFEGPDGAGKTSVLTAIRTGLVNQLGDQVVYTREPGGNPIAEQVRAVLLDKQNGAMDDWTEALLYAASRRQHVVETLKPALEAGKLILCDRYLDSSIAYQGGGRELGIDRIWELNQYAIDGLLPDLTIFLDLPVETGLARIEKGRAETINRLDEQTTNFHRRVRQAYLTLAERFPERIVKVNADQELARVIEDVRSAIHARYADLFTN</sequence>
<dbReference type="EMBL" id="CP017151">
    <property type="protein sequence ID" value="AOR74620.1"/>
    <property type="molecule type" value="Genomic_DNA"/>
</dbReference>
<comment type="similarity">
    <text evidence="1 11">Belongs to the thymidylate kinase family.</text>
</comment>
<keyword evidence="8 11" id="KW-0067">ATP-binding</keyword>
<protein>
    <recommendedName>
        <fullName evidence="3 11">Thymidylate kinase</fullName>
        <ecNumber evidence="2 11">2.7.4.9</ecNumber>
    </recommendedName>
    <alternativeName>
        <fullName evidence="11">dTMP kinase</fullName>
    </alternativeName>
</protein>
<dbReference type="PATRIC" id="fig|1613.112.peg.1223"/>
<dbReference type="Gene3D" id="3.40.50.300">
    <property type="entry name" value="P-loop containing nucleotide triphosphate hydrolases"/>
    <property type="match status" value="1"/>
</dbReference>
<keyword evidence="4 11" id="KW-0808">Transferase</keyword>
<comment type="function">
    <text evidence="10 11">Phosphorylation of dTMP to form dTDP in both de novo and salvage pathways of dTTP synthesis.</text>
</comment>
<evidence type="ECO:0000256" key="7">
    <source>
        <dbReference type="ARBA" id="ARBA00022777"/>
    </source>
</evidence>
<dbReference type="InterPro" id="IPR039430">
    <property type="entry name" value="Thymidylate_kin-like_dom"/>
</dbReference>
<evidence type="ECO:0000256" key="11">
    <source>
        <dbReference type="HAMAP-Rule" id="MF_00165"/>
    </source>
</evidence>
<dbReference type="GO" id="GO:0006233">
    <property type="term" value="P:dTDP biosynthetic process"/>
    <property type="evidence" value="ECO:0007669"/>
    <property type="project" value="InterPro"/>
</dbReference>
<keyword evidence="5 11" id="KW-0545">Nucleotide biosynthesis</keyword>
<dbReference type="PANTHER" id="PTHR10344">
    <property type="entry name" value="THYMIDYLATE KINASE"/>
    <property type="match status" value="1"/>
</dbReference>
<dbReference type="CDD" id="cd01672">
    <property type="entry name" value="TMPK"/>
    <property type="match status" value="1"/>
</dbReference>
<proteinExistence type="inferred from homology"/>
<evidence type="ECO:0000256" key="10">
    <source>
        <dbReference type="ARBA" id="ARBA00057735"/>
    </source>
</evidence>
<dbReference type="AlphaFoldDB" id="A0A1D7ZXP5"/>
<feature type="domain" description="Thymidylate kinase-like" evidence="12">
    <location>
        <begin position="14"/>
        <end position="204"/>
    </location>
</feature>
<dbReference type="SUPFAM" id="SSF52540">
    <property type="entry name" value="P-loop containing nucleoside triphosphate hydrolases"/>
    <property type="match status" value="1"/>
</dbReference>
<dbReference type="EC" id="2.7.4.9" evidence="2 11"/>
<dbReference type="GO" id="GO:0006227">
    <property type="term" value="P:dUDP biosynthetic process"/>
    <property type="evidence" value="ECO:0007669"/>
    <property type="project" value="TreeGrafter"/>
</dbReference>
<evidence type="ECO:0000256" key="8">
    <source>
        <dbReference type="ARBA" id="ARBA00022840"/>
    </source>
</evidence>
<dbReference type="GO" id="GO:0006235">
    <property type="term" value="P:dTTP biosynthetic process"/>
    <property type="evidence" value="ECO:0007669"/>
    <property type="project" value="UniProtKB-UniRule"/>
</dbReference>
<dbReference type="InterPro" id="IPR018095">
    <property type="entry name" value="Thymidylate_kin_CS"/>
</dbReference>
<keyword evidence="6 11" id="KW-0547">Nucleotide-binding</keyword>